<keyword evidence="1" id="KW-0812">Transmembrane</keyword>
<dbReference type="Proteomes" id="UP000217785">
    <property type="component" value="Unassembled WGS sequence"/>
</dbReference>
<comment type="caution">
    <text evidence="2">The sequence shown here is derived from an EMBL/GenBank/DDBJ whole genome shotgun (WGS) entry which is preliminary data.</text>
</comment>
<gene>
    <name evidence="2" type="ORF">EFBL_0012</name>
</gene>
<protein>
    <recommendedName>
        <fullName evidence="4">KinB signaling pathway activation protein</fullName>
    </recommendedName>
</protein>
<proteinExistence type="predicted"/>
<evidence type="ECO:0000313" key="2">
    <source>
        <dbReference type="EMBL" id="GAX88403.1"/>
    </source>
</evidence>
<dbReference type="RefSeq" id="WP_165912748.1">
    <property type="nucleotide sequence ID" value="NZ_BDUF01000002.1"/>
</dbReference>
<dbReference type="Pfam" id="PF14089">
    <property type="entry name" value="KbaA"/>
    <property type="match status" value="1"/>
</dbReference>
<organism evidence="2 3">
    <name type="scientific">Effusibacillus lacus</name>
    <dbReference type="NCBI Taxonomy" id="1348429"/>
    <lineage>
        <taxon>Bacteria</taxon>
        <taxon>Bacillati</taxon>
        <taxon>Bacillota</taxon>
        <taxon>Bacilli</taxon>
        <taxon>Bacillales</taxon>
        <taxon>Alicyclobacillaceae</taxon>
        <taxon>Effusibacillus</taxon>
    </lineage>
</organism>
<sequence length="183" mass="20526">MTLRKFGFMVITTVAVGILIGVLHAVTDLFADIRLFFGVEVGGFVSATALMGFWAYLTLNFIVRGVLPQRVWEWVQGLIVVVVYVDMIYIRYMTEGQGTGSIWPYVWFATWPLLVSLVVAYVKALDSGMRAYVPAVFFLYVFTTIEWYVALKSGFAGLTVIIGTILLACNSYLILLLGRILRK</sequence>
<name>A0A292YI82_9BACL</name>
<evidence type="ECO:0000256" key="1">
    <source>
        <dbReference type="SAM" id="Phobius"/>
    </source>
</evidence>
<feature type="transmembrane region" description="Helical" evidence="1">
    <location>
        <begin position="131"/>
        <end position="149"/>
    </location>
</feature>
<evidence type="ECO:0008006" key="4">
    <source>
        <dbReference type="Google" id="ProtNLM"/>
    </source>
</evidence>
<dbReference type="SMART" id="SM01251">
    <property type="entry name" value="KbaA"/>
    <property type="match status" value="1"/>
</dbReference>
<accession>A0A292YI82</accession>
<keyword evidence="1" id="KW-1133">Transmembrane helix</keyword>
<evidence type="ECO:0000313" key="3">
    <source>
        <dbReference type="Proteomes" id="UP000217785"/>
    </source>
</evidence>
<dbReference type="InterPro" id="IPR024164">
    <property type="entry name" value="KinB-signalling_activ"/>
</dbReference>
<dbReference type="GO" id="GO:0045881">
    <property type="term" value="P:positive regulation of sporulation resulting in formation of a cellular spore"/>
    <property type="evidence" value="ECO:0007669"/>
    <property type="project" value="InterPro"/>
</dbReference>
<reference evidence="3" key="1">
    <citation type="submission" date="2017-07" db="EMBL/GenBank/DDBJ databases">
        <title>Draft genome sequence of Effusibacillus lacus strain skLN1.</title>
        <authorList>
            <person name="Watanabe M."/>
            <person name="Kojima H."/>
            <person name="Fukui M."/>
        </authorList>
    </citation>
    <scope>NUCLEOTIDE SEQUENCE [LARGE SCALE GENOMIC DNA]</scope>
    <source>
        <strain evidence="3">skLN1</strain>
    </source>
</reference>
<dbReference type="EMBL" id="BDUF01000002">
    <property type="protein sequence ID" value="GAX88403.1"/>
    <property type="molecule type" value="Genomic_DNA"/>
</dbReference>
<feature type="transmembrane region" description="Helical" evidence="1">
    <location>
        <begin position="35"/>
        <end position="59"/>
    </location>
</feature>
<keyword evidence="3" id="KW-1185">Reference proteome</keyword>
<dbReference type="AlphaFoldDB" id="A0A292YI82"/>
<feature type="transmembrane region" description="Helical" evidence="1">
    <location>
        <begin position="155"/>
        <end position="177"/>
    </location>
</feature>
<keyword evidence="1" id="KW-0472">Membrane</keyword>
<feature type="transmembrane region" description="Helical" evidence="1">
    <location>
        <begin position="102"/>
        <end position="122"/>
    </location>
</feature>
<feature type="transmembrane region" description="Helical" evidence="1">
    <location>
        <begin position="71"/>
        <end position="90"/>
    </location>
</feature>